<proteinExistence type="predicted"/>
<dbReference type="EMBL" id="KN457289">
    <property type="protein sequence ID" value="KHG30484.1"/>
    <property type="molecule type" value="Genomic_DNA"/>
</dbReference>
<evidence type="ECO:0000313" key="4">
    <source>
        <dbReference type="EMBL" id="KHG30484.1"/>
    </source>
</evidence>
<gene>
    <name evidence="5" type="ORF">F383_13830</name>
    <name evidence="2" type="ORF">F383_28303</name>
    <name evidence="3" type="ORF">F383_36223</name>
    <name evidence="4" type="ORF">F383_36509</name>
    <name evidence="1" type="ORF">F383_37886</name>
</gene>
<evidence type="ECO:0000313" key="6">
    <source>
        <dbReference type="Proteomes" id="UP000032142"/>
    </source>
</evidence>
<evidence type="ECO:0000313" key="5">
    <source>
        <dbReference type="EMBL" id="KHG30502.1"/>
    </source>
</evidence>
<accession>A0A0B0MCU9</accession>
<dbReference type="EMBL" id="KN452662">
    <property type="protein sequence ID" value="KHG29867.1"/>
    <property type="molecule type" value="Genomic_DNA"/>
</dbReference>
<dbReference type="EMBL" id="KN417902">
    <property type="protein sequence ID" value="KHG21224.1"/>
    <property type="molecule type" value="Genomic_DNA"/>
</dbReference>
<dbReference type="Proteomes" id="UP000032142">
    <property type="component" value="Unassembled WGS sequence"/>
</dbReference>
<evidence type="ECO:0000313" key="1">
    <source>
        <dbReference type="EMBL" id="KHF98614.1"/>
    </source>
</evidence>
<reference evidence="1" key="1">
    <citation type="submission" date="2014-09" db="EMBL/GenBank/DDBJ databases">
        <title>G. arboreum L. cv. AKA8401 A2 genome assembly version 1.0.</title>
        <authorList>
            <person name="Mudge J."/>
            <person name="Ramaraj T."/>
            <person name="Lindquist I.E."/>
            <person name="Bharti A.K."/>
            <person name="Sundararajan A."/>
            <person name="Cameron C.T."/>
            <person name="Woodward J.E."/>
            <person name="May G.D."/>
            <person name="Brubaker C."/>
            <person name="Broadhvest J."/>
            <person name="Wilkins T.A."/>
        </authorList>
    </citation>
    <scope>NUCLEOTIDE SEQUENCE</scope>
</reference>
<dbReference type="EMBL" id="JRRC01045875">
    <property type="protein sequence ID" value="KHF98614.1"/>
    <property type="molecule type" value="Genomic_DNA"/>
</dbReference>
<dbReference type="EMBL" id="KN457459">
    <property type="protein sequence ID" value="KHG30502.1"/>
    <property type="molecule type" value="Genomic_DNA"/>
</dbReference>
<protein>
    <submittedName>
        <fullName evidence="1">Uncharacterized protein</fullName>
    </submittedName>
</protein>
<organism evidence="1 6">
    <name type="scientific">Gossypium arboreum</name>
    <name type="common">Tree cotton</name>
    <name type="synonym">Gossypium nanking</name>
    <dbReference type="NCBI Taxonomy" id="29729"/>
    <lineage>
        <taxon>Eukaryota</taxon>
        <taxon>Viridiplantae</taxon>
        <taxon>Streptophyta</taxon>
        <taxon>Embryophyta</taxon>
        <taxon>Tracheophyta</taxon>
        <taxon>Spermatophyta</taxon>
        <taxon>Magnoliopsida</taxon>
        <taxon>eudicotyledons</taxon>
        <taxon>Gunneridae</taxon>
        <taxon>Pentapetalae</taxon>
        <taxon>rosids</taxon>
        <taxon>malvids</taxon>
        <taxon>Malvales</taxon>
        <taxon>Malvaceae</taxon>
        <taxon>Malvoideae</taxon>
        <taxon>Gossypium</taxon>
    </lineage>
</organism>
<keyword evidence="6" id="KW-1185">Reference proteome</keyword>
<name>A0A0B0MCU9_GOSAR</name>
<reference evidence="6" key="2">
    <citation type="submission" date="2014-09" db="EMBL/GenBank/DDBJ databases">
        <authorList>
            <person name="Mudge J."/>
            <person name="Ramaraj T."/>
            <person name="Lindquist I.E."/>
            <person name="Bharti A.K."/>
            <person name="Sundararajan A."/>
            <person name="Cameron C.T."/>
            <person name="Woodward J.E."/>
            <person name="May G.D."/>
            <person name="Brubaker C."/>
            <person name="Broadhvest J."/>
            <person name="Wilkins T.A."/>
        </authorList>
    </citation>
    <scope>NUCLEOTIDE SEQUENCE</scope>
    <source>
        <strain evidence="6">cv. AKA8401</strain>
    </source>
</reference>
<sequence length="8" mass="925">MFNRGIST</sequence>
<evidence type="ECO:0000313" key="3">
    <source>
        <dbReference type="EMBL" id="KHG29867.1"/>
    </source>
</evidence>
<evidence type="ECO:0000313" key="2">
    <source>
        <dbReference type="EMBL" id="KHG21224.1"/>
    </source>
</evidence>